<dbReference type="EMBL" id="LR593886">
    <property type="protein sequence ID" value="VTR93581.1"/>
    <property type="molecule type" value="Genomic_DNA"/>
</dbReference>
<reference evidence="1 2" key="1">
    <citation type="submission" date="2019-05" db="EMBL/GenBank/DDBJ databases">
        <authorList>
            <consortium name="Science for Life Laboratories"/>
        </authorList>
    </citation>
    <scope>NUCLEOTIDE SEQUENCE [LARGE SCALE GENOMIC DNA]</scope>
    <source>
        <strain evidence="1">Soil9</strain>
    </source>
</reference>
<protein>
    <submittedName>
        <fullName evidence="1">Uncharacterized protein</fullName>
    </submittedName>
</protein>
<evidence type="ECO:0000313" key="1">
    <source>
        <dbReference type="EMBL" id="VTR93581.1"/>
    </source>
</evidence>
<name>A0A6P2CX56_9BACT</name>
<dbReference type="RefSeq" id="WP_162668287.1">
    <property type="nucleotide sequence ID" value="NZ_LR593886.1"/>
</dbReference>
<dbReference type="Proteomes" id="UP000464178">
    <property type="component" value="Chromosome"/>
</dbReference>
<gene>
    <name evidence="1" type="ORF">SOIL9_41330</name>
</gene>
<accession>A0A6P2CX56</accession>
<dbReference type="AlphaFoldDB" id="A0A6P2CX56"/>
<dbReference type="KEGG" id="gms:SOIL9_41330"/>
<sequence>MADIIPFPDRLTDAQFEQWLDEHPGRREAHSRKSPERRHAQRAYVERLHVLRASAIASDLAALRDLGRAFRDAAHAVVKKYAPDEAARVLAGAGLPAPHELDAFPECGAGKFEESHSACRKVAKAVEGFLDTIETEVQSVLPIVGRAA</sequence>
<proteinExistence type="predicted"/>
<keyword evidence="2" id="KW-1185">Reference proteome</keyword>
<organism evidence="1 2">
    <name type="scientific">Gemmata massiliana</name>
    <dbReference type="NCBI Taxonomy" id="1210884"/>
    <lineage>
        <taxon>Bacteria</taxon>
        <taxon>Pseudomonadati</taxon>
        <taxon>Planctomycetota</taxon>
        <taxon>Planctomycetia</taxon>
        <taxon>Gemmatales</taxon>
        <taxon>Gemmataceae</taxon>
        <taxon>Gemmata</taxon>
    </lineage>
</organism>
<evidence type="ECO:0000313" key="2">
    <source>
        <dbReference type="Proteomes" id="UP000464178"/>
    </source>
</evidence>